<dbReference type="EMBL" id="GFPF01000096">
    <property type="protein sequence ID" value="MAA11242.1"/>
    <property type="molecule type" value="Transcribed_RNA"/>
</dbReference>
<evidence type="ECO:0000256" key="1">
    <source>
        <dbReference type="SAM" id="SignalP"/>
    </source>
</evidence>
<accession>A0A224YBQ1</accession>
<reference evidence="2" key="1">
    <citation type="journal article" date="2017" name="Parasit. Vectors">
        <title>Sialotranscriptomics of Rhipicephalus zambeziensis reveals intricate expression profiles of secretory proteins and suggests tight temporal transcriptional regulation during blood-feeding.</title>
        <authorList>
            <person name="de Castro M.H."/>
            <person name="de Klerk D."/>
            <person name="Pienaar R."/>
            <person name="Rees D.J.G."/>
            <person name="Mans B.J."/>
        </authorList>
    </citation>
    <scope>NUCLEOTIDE SEQUENCE</scope>
    <source>
        <tissue evidence="2">Salivary glands</tissue>
    </source>
</reference>
<sequence>MHLVLFILSCPVVVTSVEVTRANKQGYPIGPKMWWEFVKNKSMPEIGNNISLDGYVYYDESHYNISHSNTWEYFNELLKKAQEYLHNHSIMVNIQTIEVKEVKNLTFHFPNKTLGGRQTLQNLTQYGHSLNKSNNSVFFLYVWPGGTDMNKTALVLDYNKSQPIHVSEVSTENTFCTNNTSAAVIRHRHKSNNYWSTVKAIVDIFGSRHFIAFDKTDWETMNKTFSHCPLHTTAKATPTELPAC</sequence>
<proteinExistence type="predicted"/>
<evidence type="ECO:0000313" key="2">
    <source>
        <dbReference type="EMBL" id="MAA11242.1"/>
    </source>
</evidence>
<feature type="signal peptide" evidence="1">
    <location>
        <begin position="1"/>
        <end position="16"/>
    </location>
</feature>
<name>A0A224YBQ1_9ACAR</name>
<keyword evidence="1" id="KW-0732">Signal</keyword>
<dbReference type="AlphaFoldDB" id="A0A224YBQ1"/>
<feature type="chain" id="PRO_5012488550" evidence="1">
    <location>
        <begin position="17"/>
        <end position="244"/>
    </location>
</feature>
<organism evidence="2">
    <name type="scientific">Rhipicephalus zambeziensis</name>
    <dbReference type="NCBI Taxonomy" id="60191"/>
    <lineage>
        <taxon>Eukaryota</taxon>
        <taxon>Metazoa</taxon>
        <taxon>Ecdysozoa</taxon>
        <taxon>Arthropoda</taxon>
        <taxon>Chelicerata</taxon>
        <taxon>Arachnida</taxon>
        <taxon>Acari</taxon>
        <taxon>Parasitiformes</taxon>
        <taxon>Ixodida</taxon>
        <taxon>Ixodoidea</taxon>
        <taxon>Ixodidae</taxon>
        <taxon>Rhipicephalinae</taxon>
        <taxon>Rhipicephalus</taxon>
        <taxon>Rhipicephalus</taxon>
    </lineage>
</organism>
<protein>
    <submittedName>
        <fullName evidence="2">28 kDa Metastriate family member</fullName>
    </submittedName>
</protein>